<proteinExistence type="predicted"/>
<keyword evidence="3" id="KW-1185">Reference proteome</keyword>
<sequence length="67" mass="7383">MDSRRFTGFLLMALGFAVVGAISLGLIDPFAGRLPQTRDDLWRALAPYIVGAAALFFAGLWMARPRR</sequence>
<feature type="transmembrane region" description="Helical" evidence="1">
    <location>
        <begin position="45"/>
        <end position="63"/>
    </location>
</feature>
<dbReference type="EMBL" id="BNCF01000013">
    <property type="protein sequence ID" value="GHE39973.1"/>
    <property type="molecule type" value="Genomic_DNA"/>
</dbReference>
<reference evidence="2" key="2">
    <citation type="submission" date="2020-09" db="EMBL/GenBank/DDBJ databases">
        <authorList>
            <person name="Sun Q."/>
            <person name="Kim S."/>
        </authorList>
    </citation>
    <scope>NUCLEOTIDE SEQUENCE</scope>
    <source>
        <strain evidence="2">KCTC 32020</strain>
    </source>
</reference>
<protein>
    <submittedName>
        <fullName evidence="2">Uncharacterized protein</fullName>
    </submittedName>
</protein>
<dbReference type="OrthoDB" id="7025449at2"/>
<evidence type="ECO:0000256" key="1">
    <source>
        <dbReference type="SAM" id="Phobius"/>
    </source>
</evidence>
<gene>
    <name evidence="2" type="ORF">GCM10007167_22570</name>
</gene>
<evidence type="ECO:0000313" key="3">
    <source>
        <dbReference type="Proteomes" id="UP000636453"/>
    </source>
</evidence>
<accession>A0A918Z7L7</accession>
<evidence type="ECO:0000313" key="2">
    <source>
        <dbReference type="EMBL" id="GHE39973.1"/>
    </source>
</evidence>
<keyword evidence="1" id="KW-0812">Transmembrane</keyword>
<keyword evidence="1" id="KW-0472">Membrane</keyword>
<dbReference type="AlphaFoldDB" id="A0A918Z7L7"/>
<organism evidence="2 3">
    <name type="scientific">Vulcaniibacterium thermophilum</name>
    <dbReference type="NCBI Taxonomy" id="1169913"/>
    <lineage>
        <taxon>Bacteria</taxon>
        <taxon>Pseudomonadati</taxon>
        <taxon>Pseudomonadota</taxon>
        <taxon>Gammaproteobacteria</taxon>
        <taxon>Lysobacterales</taxon>
        <taxon>Lysobacteraceae</taxon>
        <taxon>Vulcaniibacterium</taxon>
    </lineage>
</organism>
<reference evidence="2" key="1">
    <citation type="journal article" date="2014" name="Int. J. Syst. Evol. Microbiol.">
        <title>Complete genome sequence of Corynebacterium casei LMG S-19264T (=DSM 44701T), isolated from a smear-ripened cheese.</title>
        <authorList>
            <consortium name="US DOE Joint Genome Institute (JGI-PGF)"/>
            <person name="Walter F."/>
            <person name="Albersmeier A."/>
            <person name="Kalinowski J."/>
            <person name="Ruckert C."/>
        </authorList>
    </citation>
    <scope>NUCLEOTIDE SEQUENCE</scope>
    <source>
        <strain evidence="2">KCTC 32020</strain>
    </source>
</reference>
<dbReference type="RefSeq" id="WP_146473333.1">
    <property type="nucleotide sequence ID" value="NZ_BNCF01000013.1"/>
</dbReference>
<keyword evidence="1" id="KW-1133">Transmembrane helix</keyword>
<comment type="caution">
    <text evidence="2">The sequence shown here is derived from an EMBL/GenBank/DDBJ whole genome shotgun (WGS) entry which is preliminary data.</text>
</comment>
<name>A0A918Z7L7_9GAMM</name>
<dbReference type="Proteomes" id="UP000636453">
    <property type="component" value="Unassembled WGS sequence"/>
</dbReference>